<feature type="compositionally biased region" description="Polar residues" evidence="1">
    <location>
        <begin position="162"/>
        <end position="171"/>
    </location>
</feature>
<comment type="caution">
    <text evidence="2">The sequence shown here is derived from an EMBL/GenBank/DDBJ whole genome shotgun (WGS) entry which is preliminary data.</text>
</comment>
<dbReference type="AlphaFoldDB" id="A0A9N7YZU0"/>
<protein>
    <submittedName>
        <fullName evidence="2">Uncharacterized protein</fullName>
    </submittedName>
</protein>
<organism evidence="2 3">
    <name type="scientific">Pleuronectes platessa</name>
    <name type="common">European plaice</name>
    <dbReference type="NCBI Taxonomy" id="8262"/>
    <lineage>
        <taxon>Eukaryota</taxon>
        <taxon>Metazoa</taxon>
        <taxon>Chordata</taxon>
        <taxon>Craniata</taxon>
        <taxon>Vertebrata</taxon>
        <taxon>Euteleostomi</taxon>
        <taxon>Actinopterygii</taxon>
        <taxon>Neopterygii</taxon>
        <taxon>Teleostei</taxon>
        <taxon>Neoteleostei</taxon>
        <taxon>Acanthomorphata</taxon>
        <taxon>Carangaria</taxon>
        <taxon>Pleuronectiformes</taxon>
        <taxon>Pleuronectoidei</taxon>
        <taxon>Pleuronectidae</taxon>
        <taxon>Pleuronectes</taxon>
    </lineage>
</organism>
<gene>
    <name evidence="2" type="ORF">PLEPLA_LOCUS32031</name>
</gene>
<evidence type="ECO:0000313" key="2">
    <source>
        <dbReference type="EMBL" id="CAB1444315.1"/>
    </source>
</evidence>
<reference evidence="2" key="1">
    <citation type="submission" date="2020-03" db="EMBL/GenBank/DDBJ databases">
        <authorList>
            <person name="Weist P."/>
        </authorList>
    </citation>
    <scope>NUCLEOTIDE SEQUENCE</scope>
</reference>
<dbReference type="Proteomes" id="UP001153269">
    <property type="component" value="Unassembled WGS sequence"/>
</dbReference>
<evidence type="ECO:0000256" key="1">
    <source>
        <dbReference type="SAM" id="MobiDB-lite"/>
    </source>
</evidence>
<feature type="region of interest" description="Disordered" evidence="1">
    <location>
        <begin position="87"/>
        <end position="171"/>
    </location>
</feature>
<feature type="compositionally biased region" description="Polar residues" evidence="1">
    <location>
        <begin position="128"/>
        <end position="139"/>
    </location>
</feature>
<dbReference type="EMBL" id="CADEAL010003335">
    <property type="protein sequence ID" value="CAB1444315.1"/>
    <property type="molecule type" value="Genomic_DNA"/>
</dbReference>
<keyword evidence="3" id="KW-1185">Reference proteome</keyword>
<name>A0A9N7YZU0_PLEPL</name>
<feature type="compositionally biased region" description="Basic and acidic residues" evidence="1">
    <location>
        <begin position="117"/>
        <end position="127"/>
    </location>
</feature>
<proteinExistence type="predicted"/>
<sequence>MNRKVRGTKKQRLRVERWPEARLQACPIPPPSILPDGSWTEKRGVLAEGIWDGWGAVVVGDDRGAQPGPEDCSNVWAVGVGLMSCSMTSVTPQDRLRETEGGKQEDRASRQQRLRVHREEERWEKKPSPTTRIKSSSSLYAKPPNPSRLRETPSANCPHLAESSQQTAASL</sequence>
<accession>A0A9N7YZU0</accession>
<evidence type="ECO:0000313" key="3">
    <source>
        <dbReference type="Proteomes" id="UP001153269"/>
    </source>
</evidence>
<feature type="compositionally biased region" description="Basic and acidic residues" evidence="1">
    <location>
        <begin position="94"/>
        <end position="109"/>
    </location>
</feature>